<evidence type="ECO:0000256" key="19">
    <source>
        <dbReference type="PIRNR" id="PIRNR000641"/>
    </source>
</evidence>
<keyword evidence="25" id="KW-1185">Reference proteome</keyword>
<dbReference type="GO" id="GO:0106310">
    <property type="term" value="F:protein serine kinase activity"/>
    <property type="evidence" value="ECO:0007669"/>
    <property type="project" value="RHEA"/>
</dbReference>
<keyword evidence="13" id="KW-0472">Membrane</keyword>
<comment type="similarity">
    <text evidence="19">Belongs to the protein kinase superfamily. Ser/Thr protein kinase family.</text>
</comment>
<feature type="domain" description="Apple" evidence="23">
    <location>
        <begin position="352"/>
        <end position="440"/>
    </location>
</feature>
<reference evidence="24 25" key="1">
    <citation type="journal article" date="2013" name="Nat. Genet.">
        <title>The high-quality draft genome of peach (Prunus persica) identifies unique patterns of genetic diversity, domestication and genome evolution.</title>
        <authorList>
            <consortium name="International Peach Genome Initiative"/>
            <person name="Verde I."/>
            <person name="Abbott A.G."/>
            <person name="Scalabrin S."/>
            <person name="Jung S."/>
            <person name="Shu S."/>
            <person name="Marroni F."/>
            <person name="Zhebentyayeva T."/>
            <person name="Dettori M.T."/>
            <person name="Grimwood J."/>
            <person name="Cattonaro F."/>
            <person name="Zuccolo A."/>
            <person name="Rossini L."/>
            <person name="Jenkins J."/>
            <person name="Vendramin E."/>
            <person name="Meisel L.A."/>
            <person name="Decroocq V."/>
            <person name="Sosinski B."/>
            <person name="Prochnik S."/>
            <person name="Mitros T."/>
            <person name="Policriti A."/>
            <person name="Cipriani G."/>
            <person name="Dondini L."/>
            <person name="Ficklin S."/>
            <person name="Goodstein D.M."/>
            <person name="Xuan P."/>
            <person name="Del Fabbro C."/>
            <person name="Aramini V."/>
            <person name="Copetti D."/>
            <person name="Gonzalez S."/>
            <person name="Horner D.S."/>
            <person name="Falchi R."/>
            <person name="Lucas S."/>
            <person name="Mica E."/>
            <person name="Maldonado J."/>
            <person name="Lazzari B."/>
            <person name="Bielenberg D."/>
            <person name="Pirona R."/>
            <person name="Miculan M."/>
            <person name="Barakat A."/>
            <person name="Testolin R."/>
            <person name="Stella A."/>
            <person name="Tartarini S."/>
            <person name="Tonutti P."/>
            <person name="Arus P."/>
            <person name="Orellana A."/>
            <person name="Wells C."/>
            <person name="Main D."/>
            <person name="Vizzotto G."/>
            <person name="Silva H."/>
            <person name="Salamini F."/>
            <person name="Schmutz J."/>
            <person name="Morgante M."/>
            <person name="Rokhsar D.S."/>
        </authorList>
    </citation>
    <scope>NUCLEOTIDE SEQUENCE [LARGE SCALE GENOMIC DNA]</scope>
    <source>
        <strain evidence="25">cv. Nemared</strain>
    </source>
</reference>
<dbReference type="OrthoDB" id="4062651at2759"/>
<evidence type="ECO:0000259" key="21">
    <source>
        <dbReference type="PROSITE" id="PS50011"/>
    </source>
</evidence>
<dbReference type="InterPro" id="IPR001480">
    <property type="entry name" value="Bulb-type_lectin_dom"/>
</dbReference>
<protein>
    <recommendedName>
        <fullName evidence="19">Receptor-like serine/threonine-protein kinase</fullName>
        <ecNumber evidence="19">2.7.11.1</ecNumber>
    </recommendedName>
</protein>
<evidence type="ECO:0000256" key="1">
    <source>
        <dbReference type="ARBA" id="ARBA00004251"/>
    </source>
</evidence>
<evidence type="ECO:0000256" key="2">
    <source>
        <dbReference type="ARBA" id="ARBA00022475"/>
    </source>
</evidence>
<dbReference type="FunFam" id="3.30.200.20:FF:000195">
    <property type="entry name" value="G-type lectin S-receptor-like serine/threonine-protein kinase"/>
    <property type="match status" value="1"/>
</dbReference>
<evidence type="ECO:0000256" key="17">
    <source>
        <dbReference type="ARBA" id="ARBA00047899"/>
    </source>
</evidence>
<dbReference type="SMART" id="SM00473">
    <property type="entry name" value="PAN_AP"/>
    <property type="match status" value="1"/>
</dbReference>
<evidence type="ECO:0000313" key="24">
    <source>
        <dbReference type="EMBL" id="ONI18589.1"/>
    </source>
</evidence>
<evidence type="ECO:0000256" key="9">
    <source>
        <dbReference type="ARBA" id="ARBA00022741"/>
    </source>
</evidence>
<keyword evidence="11 19" id="KW-0067">ATP-binding</keyword>
<dbReference type="PANTHER" id="PTHR27002:SF841">
    <property type="entry name" value="RECEPTOR-LIKE SERINE_THREONINE-PROTEIN KINASE"/>
    <property type="match status" value="1"/>
</dbReference>
<keyword evidence="16" id="KW-0325">Glycoprotein</keyword>
<dbReference type="GO" id="GO:0005524">
    <property type="term" value="F:ATP binding"/>
    <property type="evidence" value="ECO:0007669"/>
    <property type="project" value="UniProtKB-KW"/>
</dbReference>
<dbReference type="CDD" id="cd00028">
    <property type="entry name" value="B_lectin"/>
    <property type="match status" value="1"/>
</dbReference>
<keyword evidence="2" id="KW-1003">Cell membrane</keyword>
<sequence length="858" mass="95892">MDTKSNPKFGFNILLLCLFLKSHISLAADTISADESLSGDQTIVSADGVFELGFFKPGIFSYNYVGIWYSEQVVSERTIVWVANREIPVADRFSSVLRISDGNLILFSESKTPVWSTNLASTTTSGSVQAVLLDSGNLVLRADGSSTNTSEPLWQSFDHPAHTLLPGGKLGFNIVTNRTQILTSWKSSEDPAPGLFSLQLDPNGSNAYLIFWNRSRQYWSSGAWDAKSRIFSWVPEMRRNNMYNYSYVTNKNESYYTYSLNNPKTISRLVMHTSGQIRQFTWSENSREWNLFGSQPKRQCEVYDFCGASGSCNELSTVSCNCLTGFEPKSEIEWNLRAYSSGCSRITNLQYCGTAVSTSAKYRAPDVFQEIRIMSLPENNQSVVIGNISECGSICLNSCSCTAYAYDSSTGCSIFTGDLLNLQQLGTGERSGTTLYIRLGSALPLLKSVNANKRSLVIALVSETAGLLTITFGYFLWKKTWGKERARRRKNGETKTLEKERKHRKKYDEILSNVGDGDGKNDTELPLFSLRSILAATNNFSEANKVGEGGFGPVYKGILPGNQEVAIKRLSKKSGQGHQEFMNELKLIAKLQHTNLVRLFGYCIEEEELILIYEFMANRSLDKFLFDPSEKLELDWGKRFRIIEGIAQGILYIHKYSRLKIIHRDLKASNVLLDGAMNPKISDFGMAKIFEINQTEANTNRVVGTYGYMSPEYARYGHFSEKLDVFSFGVLLLEIVSGKKNAAFHRFEHSLTLAGWAWELWREGRGMEVIDASVRETCRHDEALKCIQVGFLCVQEDPADRPTMSSVILMLANEATSLPPSKEPAFSTHRNSVAVSSSPQTTPIISNNAVTISLPEGR</sequence>
<evidence type="ECO:0000256" key="7">
    <source>
        <dbReference type="ARBA" id="ARBA00022729"/>
    </source>
</evidence>
<evidence type="ECO:0000256" key="11">
    <source>
        <dbReference type="ARBA" id="ARBA00022840"/>
    </source>
</evidence>
<evidence type="ECO:0000256" key="3">
    <source>
        <dbReference type="ARBA" id="ARBA00022527"/>
    </source>
</evidence>
<dbReference type="InterPro" id="IPR001245">
    <property type="entry name" value="Ser-Thr/Tyr_kinase_cat_dom"/>
</dbReference>
<dbReference type="Gene3D" id="2.90.10.10">
    <property type="entry name" value="Bulb-type lectin domain"/>
    <property type="match status" value="1"/>
</dbReference>
<evidence type="ECO:0000256" key="12">
    <source>
        <dbReference type="ARBA" id="ARBA00022989"/>
    </source>
</evidence>
<accession>A0A251Q435</accession>
<keyword evidence="6" id="KW-0812">Transmembrane</keyword>
<dbReference type="Gramene" id="ONI18589">
    <property type="protein sequence ID" value="ONI18589"/>
    <property type="gene ID" value="PRUPE_3G225100"/>
</dbReference>
<dbReference type="Proteomes" id="UP000006882">
    <property type="component" value="Chromosome G3"/>
</dbReference>
<evidence type="ECO:0000256" key="16">
    <source>
        <dbReference type="ARBA" id="ARBA00023180"/>
    </source>
</evidence>
<keyword evidence="10 19" id="KW-0418">Kinase</keyword>
<dbReference type="PROSITE" id="PS00108">
    <property type="entry name" value="PROTEIN_KINASE_ST"/>
    <property type="match status" value="1"/>
</dbReference>
<evidence type="ECO:0000256" key="15">
    <source>
        <dbReference type="ARBA" id="ARBA00023170"/>
    </source>
</evidence>
<feature type="domain" description="Protein kinase" evidence="21">
    <location>
        <begin position="540"/>
        <end position="826"/>
    </location>
</feature>
<evidence type="ECO:0000256" key="10">
    <source>
        <dbReference type="ARBA" id="ARBA00022777"/>
    </source>
</evidence>
<dbReference type="InterPro" id="IPR000858">
    <property type="entry name" value="S_locus_glycoprot_dom"/>
</dbReference>
<comment type="catalytic activity">
    <reaction evidence="17 19">
        <text>L-threonyl-[protein] + ATP = O-phospho-L-threonyl-[protein] + ADP + H(+)</text>
        <dbReference type="Rhea" id="RHEA:46608"/>
        <dbReference type="Rhea" id="RHEA-COMP:11060"/>
        <dbReference type="Rhea" id="RHEA-COMP:11605"/>
        <dbReference type="ChEBI" id="CHEBI:15378"/>
        <dbReference type="ChEBI" id="CHEBI:30013"/>
        <dbReference type="ChEBI" id="CHEBI:30616"/>
        <dbReference type="ChEBI" id="CHEBI:61977"/>
        <dbReference type="ChEBI" id="CHEBI:456216"/>
        <dbReference type="EC" id="2.7.11.1"/>
    </reaction>
</comment>
<dbReference type="InterPro" id="IPR036426">
    <property type="entry name" value="Bulb-type_lectin_dom_sf"/>
</dbReference>
<dbReference type="GO" id="GO:0030246">
    <property type="term" value="F:carbohydrate binding"/>
    <property type="evidence" value="ECO:0007669"/>
    <property type="project" value="UniProtKB-KW"/>
</dbReference>
<evidence type="ECO:0000259" key="22">
    <source>
        <dbReference type="PROSITE" id="PS50927"/>
    </source>
</evidence>
<dbReference type="eggNOG" id="ENOG502RCRG">
    <property type="taxonomic scope" value="Eukaryota"/>
</dbReference>
<organism evidence="24 25">
    <name type="scientific">Prunus persica</name>
    <name type="common">Peach</name>
    <name type="synonym">Amygdalus persica</name>
    <dbReference type="NCBI Taxonomy" id="3760"/>
    <lineage>
        <taxon>Eukaryota</taxon>
        <taxon>Viridiplantae</taxon>
        <taxon>Streptophyta</taxon>
        <taxon>Embryophyta</taxon>
        <taxon>Tracheophyta</taxon>
        <taxon>Spermatophyta</taxon>
        <taxon>Magnoliopsida</taxon>
        <taxon>eudicotyledons</taxon>
        <taxon>Gunneridae</taxon>
        <taxon>Pentapetalae</taxon>
        <taxon>rosids</taxon>
        <taxon>fabids</taxon>
        <taxon>Rosales</taxon>
        <taxon>Rosaceae</taxon>
        <taxon>Amygdaloideae</taxon>
        <taxon>Amygdaleae</taxon>
        <taxon>Prunus</taxon>
    </lineage>
</organism>
<dbReference type="EMBL" id="CM007653">
    <property type="protein sequence ID" value="ONI18589.1"/>
    <property type="molecule type" value="Genomic_DNA"/>
</dbReference>
<evidence type="ECO:0000256" key="20">
    <source>
        <dbReference type="SAM" id="SignalP"/>
    </source>
</evidence>
<keyword evidence="8" id="KW-0430">Lectin</keyword>
<dbReference type="GO" id="GO:0007165">
    <property type="term" value="P:signal transduction"/>
    <property type="evidence" value="ECO:0000318"/>
    <property type="project" value="GO_Central"/>
</dbReference>
<evidence type="ECO:0000256" key="13">
    <source>
        <dbReference type="ARBA" id="ARBA00023136"/>
    </source>
</evidence>
<evidence type="ECO:0000313" key="25">
    <source>
        <dbReference type="Proteomes" id="UP000006882"/>
    </source>
</evidence>
<gene>
    <name evidence="24" type="ORF">PRUPE_3G225100</name>
</gene>
<dbReference type="SMART" id="SM00220">
    <property type="entry name" value="S_TKc"/>
    <property type="match status" value="1"/>
</dbReference>
<dbReference type="InterPro" id="IPR024171">
    <property type="entry name" value="SRK-like_kinase"/>
</dbReference>
<dbReference type="Gene3D" id="1.10.510.10">
    <property type="entry name" value="Transferase(Phosphotransferase) domain 1"/>
    <property type="match status" value="1"/>
</dbReference>
<dbReference type="SUPFAM" id="SSF51110">
    <property type="entry name" value="alpha-D-mannose-specific plant lectins"/>
    <property type="match status" value="1"/>
</dbReference>
<feature type="domain" description="Bulb-type lectin" evidence="22">
    <location>
        <begin position="28"/>
        <end position="153"/>
    </location>
</feature>
<dbReference type="FunFam" id="1.10.510.10:FF:000060">
    <property type="entry name" value="G-type lectin S-receptor-like serine/threonine-protein kinase"/>
    <property type="match status" value="1"/>
</dbReference>
<dbReference type="EC" id="2.7.11.1" evidence="19"/>
<dbReference type="AlphaFoldDB" id="A0A251Q435"/>
<keyword evidence="3 19" id="KW-0723">Serine/threonine-protein kinase</keyword>
<feature type="chain" id="PRO_5012445352" description="Receptor-like serine/threonine-protein kinase" evidence="20">
    <location>
        <begin position="28"/>
        <end position="858"/>
    </location>
</feature>
<dbReference type="Pfam" id="PF07714">
    <property type="entry name" value="PK_Tyr_Ser-Thr"/>
    <property type="match status" value="1"/>
</dbReference>
<keyword evidence="4" id="KW-0597">Phosphoprotein</keyword>
<keyword evidence="12" id="KW-1133">Transmembrane helix</keyword>
<dbReference type="SUPFAM" id="SSF56112">
    <property type="entry name" value="Protein kinase-like (PK-like)"/>
    <property type="match status" value="1"/>
</dbReference>
<dbReference type="GO" id="GO:0048544">
    <property type="term" value="P:recognition of pollen"/>
    <property type="evidence" value="ECO:0007669"/>
    <property type="project" value="InterPro"/>
</dbReference>
<dbReference type="PROSITE" id="PS50927">
    <property type="entry name" value="BULB_LECTIN"/>
    <property type="match status" value="1"/>
</dbReference>
<dbReference type="GO" id="GO:0005886">
    <property type="term" value="C:plasma membrane"/>
    <property type="evidence" value="ECO:0000318"/>
    <property type="project" value="GO_Central"/>
</dbReference>
<dbReference type="SMART" id="SM00108">
    <property type="entry name" value="B_lectin"/>
    <property type="match status" value="1"/>
</dbReference>
<dbReference type="Gene3D" id="3.30.200.20">
    <property type="entry name" value="Phosphorylase Kinase, domain 1"/>
    <property type="match status" value="1"/>
</dbReference>
<dbReference type="CDD" id="cd01098">
    <property type="entry name" value="PAN_AP_plant"/>
    <property type="match status" value="1"/>
</dbReference>
<evidence type="ECO:0000256" key="14">
    <source>
        <dbReference type="ARBA" id="ARBA00023157"/>
    </source>
</evidence>
<dbReference type="PIRSF" id="PIRSF000641">
    <property type="entry name" value="SRK"/>
    <property type="match status" value="1"/>
</dbReference>
<dbReference type="InterPro" id="IPR011009">
    <property type="entry name" value="Kinase-like_dom_sf"/>
</dbReference>
<dbReference type="Pfam" id="PF08276">
    <property type="entry name" value="PAN_2"/>
    <property type="match status" value="1"/>
</dbReference>
<dbReference type="PANTHER" id="PTHR27002">
    <property type="entry name" value="RECEPTOR-LIKE SERINE/THREONINE-PROTEIN KINASE SD1-8"/>
    <property type="match status" value="1"/>
</dbReference>
<keyword evidence="7 20" id="KW-0732">Signal</keyword>
<dbReference type="Pfam" id="PF01453">
    <property type="entry name" value="B_lectin"/>
    <property type="match status" value="1"/>
</dbReference>
<dbReference type="PROSITE" id="PS50011">
    <property type="entry name" value="PROTEIN_KINASE_DOM"/>
    <property type="match status" value="1"/>
</dbReference>
<dbReference type="InterPro" id="IPR000719">
    <property type="entry name" value="Prot_kinase_dom"/>
</dbReference>
<evidence type="ECO:0000256" key="6">
    <source>
        <dbReference type="ARBA" id="ARBA00022692"/>
    </source>
</evidence>
<dbReference type="InterPro" id="IPR008271">
    <property type="entry name" value="Ser/Thr_kinase_AS"/>
</dbReference>
<dbReference type="InterPro" id="IPR003609">
    <property type="entry name" value="Pan_app"/>
</dbReference>
<proteinExistence type="inferred from homology"/>
<evidence type="ECO:0000256" key="8">
    <source>
        <dbReference type="ARBA" id="ARBA00022734"/>
    </source>
</evidence>
<comment type="catalytic activity">
    <reaction evidence="18 19">
        <text>L-seryl-[protein] + ATP = O-phospho-L-seryl-[protein] + ADP + H(+)</text>
        <dbReference type="Rhea" id="RHEA:17989"/>
        <dbReference type="Rhea" id="RHEA-COMP:9863"/>
        <dbReference type="Rhea" id="RHEA-COMP:11604"/>
        <dbReference type="ChEBI" id="CHEBI:15378"/>
        <dbReference type="ChEBI" id="CHEBI:29999"/>
        <dbReference type="ChEBI" id="CHEBI:30616"/>
        <dbReference type="ChEBI" id="CHEBI:83421"/>
        <dbReference type="ChEBI" id="CHEBI:456216"/>
        <dbReference type="EC" id="2.7.11.1"/>
    </reaction>
</comment>
<dbReference type="PROSITE" id="PS50948">
    <property type="entry name" value="PAN"/>
    <property type="match status" value="1"/>
</dbReference>
<dbReference type="FunFam" id="2.90.10.10:FF:000009">
    <property type="entry name" value="Receptor-like serine/threonine-protein kinase SD1-8"/>
    <property type="match status" value="1"/>
</dbReference>
<evidence type="ECO:0000256" key="4">
    <source>
        <dbReference type="ARBA" id="ARBA00022553"/>
    </source>
</evidence>
<keyword evidence="14" id="KW-1015">Disulfide bond</keyword>
<dbReference type="Pfam" id="PF00954">
    <property type="entry name" value="S_locus_glycop"/>
    <property type="match status" value="1"/>
</dbReference>
<evidence type="ECO:0000256" key="5">
    <source>
        <dbReference type="ARBA" id="ARBA00022679"/>
    </source>
</evidence>
<keyword evidence="9 19" id="KW-0547">Nucleotide-binding</keyword>
<name>A0A251Q435_PRUPE</name>
<evidence type="ECO:0000259" key="23">
    <source>
        <dbReference type="PROSITE" id="PS50948"/>
    </source>
</evidence>
<keyword evidence="5 19" id="KW-0808">Transferase</keyword>
<evidence type="ECO:0000256" key="18">
    <source>
        <dbReference type="ARBA" id="ARBA00048679"/>
    </source>
</evidence>
<comment type="subcellular location">
    <subcellularLocation>
        <location evidence="1">Cell membrane</location>
        <topology evidence="1">Single-pass type I membrane protein</topology>
    </subcellularLocation>
</comment>
<dbReference type="GO" id="GO:0004674">
    <property type="term" value="F:protein serine/threonine kinase activity"/>
    <property type="evidence" value="ECO:0000318"/>
    <property type="project" value="GO_Central"/>
</dbReference>
<keyword evidence="15" id="KW-0675">Receptor</keyword>
<feature type="signal peptide" evidence="20">
    <location>
        <begin position="1"/>
        <end position="27"/>
    </location>
</feature>